<feature type="transmembrane region" description="Helical" evidence="10">
    <location>
        <begin position="310"/>
        <end position="328"/>
    </location>
</feature>
<dbReference type="GO" id="GO:0016887">
    <property type="term" value="F:ATP hydrolysis activity"/>
    <property type="evidence" value="ECO:0007669"/>
    <property type="project" value="InterPro"/>
</dbReference>
<name>A0AAV3F3V2_9FLAO</name>
<evidence type="ECO:0000259" key="13">
    <source>
        <dbReference type="PROSITE" id="PS50990"/>
    </source>
</evidence>
<comment type="subcellular location">
    <subcellularLocation>
        <location evidence="1">Cell membrane</location>
        <topology evidence="1">Multi-pass membrane protein</topology>
    </subcellularLocation>
</comment>
<keyword evidence="3" id="KW-1003">Cell membrane</keyword>
<dbReference type="GO" id="GO:0005886">
    <property type="term" value="C:plasma membrane"/>
    <property type="evidence" value="ECO:0007669"/>
    <property type="project" value="UniProtKB-SubCell"/>
</dbReference>
<sequence length="730" mass="83231">MKKQNFPFFRQLDYRDCGPTCLRMIAKFHGKMFSREFLREKAGITRIGVNMAGIADAAEAIEMRTLGMRISLESLVQDAPTPFIVPWRQKHFVVVYETSKTHIYVADPAKGLLKYSHQDFLSAWTSAFDSIGFVLLLEPNAEFYTQKDDIANNKGFSFLIPYLKPYKKLIYQLFIGLIVGISIQFLLPFLMQSVVDVGVSNRDLSFIYLILIAQLVLSLSQTLVSIFREWLMLHINGRFHIKMVSDFLYKMLRLPVNFFDTRNTGEHLQRISDHNRIQAFISSSSFSMLYSLILFVVFSCVLFFYDVTVFFVFIIGTLLYVGWTFFFLKKRAELDFKRFDELSNSQTSLVQIINGVKDIKINNSQRKNRWKWEQLQINLFKTSMSGLRLGQYQSIGANSINELKNILITFLSATAVVNGNITLGMMLSIQYIVGQLNAPLGNFISFIQLWQDAKISLERIGQVHSLQDEDEVKNSKSKELPNKKSITIKDLSFRYGSKSSPLVLKDLNFEIPEGKTTAIVGASGSGKTTLLKLLLKFYDPNEGEIYIDNTNLSSISNDFWRLNCGAVLQETFIFNDSIAGNISESEQNEIIDINRLKQAAVISNIEEFVERLPNKYRTELGTSGIRLSGGQEQRLMIARAIYKNPSFVFFDEATSSLDANNEKVIMEKLDQFLKGRTSIIVAHRLSTVKNADNIIVLENGELVEQGTHTQLTAQKGKYYELVKNQLELGN</sequence>
<keyword evidence="7" id="KW-0067">ATP-binding</keyword>
<dbReference type="GO" id="GO:0015421">
    <property type="term" value="F:ABC-type oligopeptide transporter activity"/>
    <property type="evidence" value="ECO:0007669"/>
    <property type="project" value="TreeGrafter"/>
</dbReference>
<dbReference type="SUPFAM" id="SSF52540">
    <property type="entry name" value="P-loop containing nucleoside triphosphate hydrolases"/>
    <property type="match status" value="1"/>
</dbReference>
<dbReference type="InterPro" id="IPR003439">
    <property type="entry name" value="ABC_transporter-like_ATP-bd"/>
</dbReference>
<evidence type="ECO:0000256" key="8">
    <source>
        <dbReference type="ARBA" id="ARBA00022989"/>
    </source>
</evidence>
<evidence type="ECO:0000256" key="1">
    <source>
        <dbReference type="ARBA" id="ARBA00004651"/>
    </source>
</evidence>
<dbReference type="InterPro" id="IPR027417">
    <property type="entry name" value="P-loop_NTPase"/>
</dbReference>
<evidence type="ECO:0000259" key="12">
    <source>
        <dbReference type="PROSITE" id="PS50929"/>
    </source>
</evidence>
<dbReference type="InterPro" id="IPR011527">
    <property type="entry name" value="ABC1_TM_dom"/>
</dbReference>
<dbReference type="CDD" id="cd02418">
    <property type="entry name" value="Peptidase_C39B"/>
    <property type="match status" value="1"/>
</dbReference>
<evidence type="ECO:0000256" key="4">
    <source>
        <dbReference type="ARBA" id="ARBA00022692"/>
    </source>
</evidence>
<feature type="transmembrane region" description="Helical" evidence="10">
    <location>
        <begin position="169"/>
        <end position="191"/>
    </location>
</feature>
<feature type="domain" description="Peptidase C39" evidence="13">
    <location>
        <begin position="11"/>
        <end position="131"/>
    </location>
</feature>
<dbReference type="SMART" id="SM00382">
    <property type="entry name" value="AAA"/>
    <property type="match status" value="1"/>
</dbReference>
<evidence type="ECO:0000256" key="9">
    <source>
        <dbReference type="ARBA" id="ARBA00023136"/>
    </source>
</evidence>
<keyword evidence="4 10" id="KW-0812">Transmembrane</keyword>
<dbReference type="PROSITE" id="PS50929">
    <property type="entry name" value="ABC_TM1F"/>
    <property type="match status" value="1"/>
</dbReference>
<feature type="domain" description="ABC transmembrane type-1" evidence="12">
    <location>
        <begin position="173"/>
        <end position="452"/>
    </location>
</feature>
<proteinExistence type="predicted"/>
<keyword evidence="9 10" id="KW-0472">Membrane</keyword>
<keyword evidence="2" id="KW-0813">Transport</keyword>
<keyword evidence="6" id="KW-0378">Hydrolase</keyword>
<evidence type="ECO:0000256" key="2">
    <source>
        <dbReference type="ARBA" id="ARBA00022448"/>
    </source>
</evidence>
<evidence type="ECO:0000313" key="15">
    <source>
        <dbReference type="Proteomes" id="UP000004834"/>
    </source>
</evidence>
<evidence type="ECO:0000313" key="14">
    <source>
        <dbReference type="EMBL" id="EHO13053.1"/>
    </source>
</evidence>
<dbReference type="SUPFAM" id="SSF90123">
    <property type="entry name" value="ABC transporter transmembrane region"/>
    <property type="match status" value="1"/>
</dbReference>
<evidence type="ECO:0000256" key="6">
    <source>
        <dbReference type="ARBA" id="ARBA00022801"/>
    </source>
</evidence>
<dbReference type="InterPro" id="IPR005074">
    <property type="entry name" value="Peptidase_C39"/>
</dbReference>
<gene>
    <name evidence="14" type="ORF">HMPREF9715_01460</name>
</gene>
<evidence type="ECO:0000259" key="11">
    <source>
        <dbReference type="PROSITE" id="PS50893"/>
    </source>
</evidence>
<dbReference type="PROSITE" id="PS50990">
    <property type="entry name" value="PEPTIDASE_C39"/>
    <property type="match status" value="1"/>
</dbReference>
<dbReference type="EMBL" id="AGEE01000014">
    <property type="protein sequence ID" value="EHO13053.1"/>
    <property type="molecule type" value="Genomic_DNA"/>
</dbReference>
<dbReference type="InterPro" id="IPR039421">
    <property type="entry name" value="Type_1_exporter"/>
</dbReference>
<comment type="caution">
    <text evidence="14">The sequence shown here is derived from an EMBL/GenBank/DDBJ whole genome shotgun (WGS) entry which is preliminary data.</text>
</comment>
<feature type="domain" description="ABC transporter" evidence="11">
    <location>
        <begin position="486"/>
        <end position="724"/>
    </location>
</feature>
<dbReference type="RefSeq" id="WP_006263316.1">
    <property type="nucleotide sequence ID" value="NZ_JH590837.1"/>
</dbReference>
<dbReference type="PANTHER" id="PTHR43394:SF1">
    <property type="entry name" value="ATP-BINDING CASSETTE SUB-FAMILY B MEMBER 10, MITOCHONDRIAL"/>
    <property type="match status" value="1"/>
</dbReference>
<protein>
    <recommendedName>
        <fullName evidence="16">ABC-type bacteriocin transporter</fullName>
    </recommendedName>
</protein>
<dbReference type="PROSITE" id="PS50893">
    <property type="entry name" value="ABC_TRANSPORTER_2"/>
    <property type="match status" value="1"/>
</dbReference>
<dbReference type="AlphaFoldDB" id="A0AAV3F3V2"/>
<dbReference type="InterPro" id="IPR036640">
    <property type="entry name" value="ABC1_TM_sf"/>
</dbReference>
<feature type="transmembrane region" description="Helical" evidence="10">
    <location>
        <begin position="279"/>
        <end position="304"/>
    </location>
</feature>
<evidence type="ECO:0000256" key="3">
    <source>
        <dbReference type="ARBA" id="ARBA00022475"/>
    </source>
</evidence>
<dbReference type="Gene3D" id="3.90.70.10">
    <property type="entry name" value="Cysteine proteinases"/>
    <property type="match status" value="1"/>
</dbReference>
<dbReference type="Pfam" id="PF03412">
    <property type="entry name" value="Peptidase_C39"/>
    <property type="match status" value="1"/>
</dbReference>
<dbReference type="InterPro" id="IPR003593">
    <property type="entry name" value="AAA+_ATPase"/>
</dbReference>
<evidence type="ECO:0008006" key="16">
    <source>
        <dbReference type="Google" id="ProtNLM"/>
    </source>
</evidence>
<evidence type="ECO:0000256" key="10">
    <source>
        <dbReference type="SAM" id="Phobius"/>
    </source>
</evidence>
<organism evidence="14 15">
    <name type="scientific">Myroides odoratimimus CIP 101113</name>
    <dbReference type="NCBI Taxonomy" id="883154"/>
    <lineage>
        <taxon>Bacteria</taxon>
        <taxon>Pseudomonadati</taxon>
        <taxon>Bacteroidota</taxon>
        <taxon>Flavobacteriia</taxon>
        <taxon>Flavobacteriales</taxon>
        <taxon>Flavobacteriaceae</taxon>
        <taxon>Myroides</taxon>
    </lineage>
</organism>
<evidence type="ECO:0000256" key="7">
    <source>
        <dbReference type="ARBA" id="ARBA00022840"/>
    </source>
</evidence>
<keyword evidence="5" id="KW-0547">Nucleotide-binding</keyword>
<keyword evidence="8 10" id="KW-1133">Transmembrane helix</keyword>
<feature type="transmembrane region" description="Helical" evidence="10">
    <location>
        <begin position="206"/>
        <end position="227"/>
    </location>
</feature>
<dbReference type="GO" id="GO:0006508">
    <property type="term" value="P:proteolysis"/>
    <property type="evidence" value="ECO:0007669"/>
    <property type="project" value="InterPro"/>
</dbReference>
<evidence type="ECO:0000256" key="5">
    <source>
        <dbReference type="ARBA" id="ARBA00022741"/>
    </source>
</evidence>
<dbReference type="Pfam" id="PF00005">
    <property type="entry name" value="ABC_tran"/>
    <property type="match status" value="1"/>
</dbReference>
<dbReference type="Pfam" id="PF00664">
    <property type="entry name" value="ABC_membrane"/>
    <property type="match status" value="1"/>
</dbReference>
<dbReference type="Gene3D" id="3.40.50.300">
    <property type="entry name" value="P-loop containing nucleotide triphosphate hydrolases"/>
    <property type="match status" value="1"/>
</dbReference>
<dbReference type="Proteomes" id="UP000004834">
    <property type="component" value="Unassembled WGS sequence"/>
</dbReference>
<dbReference type="GO" id="GO:0008233">
    <property type="term" value="F:peptidase activity"/>
    <property type="evidence" value="ECO:0007669"/>
    <property type="project" value="InterPro"/>
</dbReference>
<dbReference type="Gene3D" id="1.20.1560.10">
    <property type="entry name" value="ABC transporter type 1, transmembrane domain"/>
    <property type="match status" value="1"/>
</dbReference>
<dbReference type="FunFam" id="3.40.50.300:FF:000221">
    <property type="entry name" value="Multidrug ABC transporter ATP-binding protein"/>
    <property type="match status" value="1"/>
</dbReference>
<reference evidence="14 15" key="1">
    <citation type="submission" date="2011-11" db="EMBL/GenBank/DDBJ databases">
        <title>The Genome Sequence of Myroides odoratimimus CIP 101113.</title>
        <authorList>
            <person name="Earl A."/>
            <person name="Ward D."/>
            <person name="Feldgarden M."/>
            <person name="Gevers D."/>
            <person name="Huys G."/>
            <person name="Young S.K."/>
            <person name="Zeng Q."/>
            <person name="Gargeya S."/>
            <person name="Fitzgerald M."/>
            <person name="Haas B."/>
            <person name="Abouelleil A."/>
            <person name="Alvarado L."/>
            <person name="Arachchi H.M."/>
            <person name="Berlin A."/>
            <person name="Brown A."/>
            <person name="Chapman S.B."/>
            <person name="Chen Z."/>
            <person name="Dunbar C."/>
            <person name="Freedman E."/>
            <person name="Gearin G."/>
            <person name="Goldberg J."/>
            <person name="Griggs A."/>
            <person name="Gujja S."/>
            <person name="Heiman D."/>
            <person name="Howarth C."/>
            <person name="Larson L."/>
            <person name="Lui A."/>
            <person name="MacDonald P.J.P."/>
            <person name="Montmayeur A."/>
            <person name="Murphy C."/>
            <person name="Neiman D."/>
            <person name="Pearson M."/>
            <person name="Priest M."/>
            <person name="Roberts A."/>
            <person name="Saif S."/>
            <person name="Shea T."/>
            <person name="Shenoy N."/>
            <person name="Sisk P."/>
            <person name="Stolte C."/>
            <person name="Sykes S."/>
            <person name="Wortman J."/>
            <person name="Nusbaum C."/>
            <person name="Birren B."/>
        </authorList>
    </citation>
    <scope>NUCLEOTIDE SEQUENCE [LARGE SCALE GENOMIC DNA]</scope>
    <source>
        <strain evidence="14 15">CIP 101113</strain>
    </source>
</reference>
<dbReference type="PANTHER" id="PTHR43394">
    <property type="entry name" value="ATP-DEPENDENT PERMEASE MDL1, MITOCHONDRIAL"/>
    <property type="match status" value="1"/>
</dbReference>
<dbReference type="CDD" id="cd18571">
    <property type="entry name" value="ABC_6TM_peptidase_like"/>
    <property type="match status" value="1"/>
</dbReference>
<dbReference type="GO" id="GO:0005524">
    <property type="term" value="F:ATP binding"/>
    <property type="evidence" value="ECO:0007669"/>
    <property type="project" value="UniProtKB-KW"/>
</dbReference>
<accession>A0AAV3F3V2</accession>